<evidence type="ECO:0000259" key="3">
    <source>
        <dbReference type="PROSITE" id="PS51186"/>
    </source>
</evidence>
<dbReference type="Gene3D" id="3.40.630.30">
    <property type="match status" value="1"/>
</dbReference>
<dbReference type="InterPro" id="IPR050832">
    <property type="entry name" value="Bact_Acetyltransf"/>
</dbReference>
<evidence type="ECO:0000313" key="5">
    <source>
        <dbReference type="Proteomes" id="UP000036000"/>
    </source>
</evidence>
<name>A0AAC8UUK3_9LACO</name>
<dbReference type="CDD" id="cd04301">
    <property type="entry name" value="NAT_SF"/>
    <property type="match status" value="1"/>
</dbReference>
<organism evidence="4 5">
    <name type="scientific">Levilactobacillus koreensis</name>
    <dbReference type="NCBI Taxonomy" id="637971"/>
    <lineage>
        <taxon>Bacteria</taxon>
        <taxon>Bacillati</taxon>
        <taxon>Bacillota</taxon>
        <taxon>Bacilli</taxon>
        <taxon>Lactobacillales</taxon>
        <taxon>Lactobacillaceae</taxon>
        <taxon>Levilactobacillus</taxon>
    </lineage>
</organism>
<dbReference type="InterPro" id="IPR000182">
    <property type="entry name" value="GNAT_dom"/>
</dbReference>
<gene>
    <name evidence="4" type="ORF">ABN16_03515</name>
</gene>
<accession>A0AAC8UUK3</accession>
<dbReference type="PANTHER" id="PTHR43877">
    <property type="entry name" value="AMINOALKYLPHOSPHONATE N-ACETYLTRANSFERASE-RELATED-RELATED"/>
    <property type="match status" value="1"/>
</dbReference>
<keyword evidence="1" id="KW-0808">Transferase</keyword>
<dbReference type="Proteomes" id="UP000036000">
    <property type="component" value="Chromosome"/>
</dbReference>
<keyword evidence="5" id="KW-1185">Reference proteome</keyword>
<feature type="domain" description="N-acetyltransferase" evidence="3">
    <location>
        <begin position="3"/>
        <end position="164"/>
    </location>
</feature>
<reference evidence="4 5" key="1">
    <citation type="submission" date="2015-07" db="EMBL/GenBank/DDBJ databases">
        <title>Lactobacillus korensis/26-25/ whole genome sequencing.</title>
        <authorList>
            <person name="Kim M.K."/>
            <person name="Im W.-T."/>
            <person name="Srinivasan S."/>
            <person name="Lee J.-J."/>
        </authorList>
    </citation>
    <scope>NUCLEOTIDE SEQUENCE [LARGE SCALE GENOMIC DNA]</scope>
    <source>
        <strain evidence="4 5">26-25</strain>
    </source>
</reference>
<proteinExistence type="predicted"/>
<dbReference type="KEGG" id="lko:ABN16_03515"/>
<dbReference type="AlphaFoldDB" id="A0AAC8UUK3"/>
<protein>
    <submittedName>
        <fullName evidence="4">Acetyltransferase</fullName>
    </submittedName>
</protein>
<sequence>MAVTFRLATTADYPRLVAIYNEAIATKGSTADLEPETVAQRQEWFAEFSDDHFPLWAIESAGEVVGYVGLEPYSDRAGYRYTAEIALYLAHEAQGQHIGSQAVAWVDEQAPKLGLTTIISRIFGHNRASRGLFEQAGYAHWGHLPAIADMAGFTADLEVYGKHF</sequence>
<dbReference type="RefSeq" id="WP_048732975.1">
    <property type="nucleotide sequence ID" value="NZ_CP012033.1"/>
</dbReference>
<dbReference type="GO" id="GO:0016747">
    <property type="term" value="F:acyltransferase activity, transferring groups other than amino-acyl groups"/>
    <property type="evidence" value="ECO:0007669"/>
    <property type="project" value="InterPro"/>
</dbReference>
<evidence type="ECO:0000313" key="4">
    <source>
        <dbReference type="EMBL" id="AKP64157.1"/>
    </source>
</evidence>
<evidence type="ECO:0000256" key="2">
    <source>
        <dbReference type="ARBA" id="ARBA00023315"/>
    </source>
</evidence>
<dbReference type="Pfam" id="PF13302">
    <property type="entry name" value="Acetyltransf_3"/>
    <property type="match status" value="1"/>
</dbReference>
<evidence type="ECO:0000256" key="1">
    <source>
        <dbReference type="ARBA" id="ARBA00022679"/>
    </source>
</evidence>
<dbReference type="SUPFAM" id="SSF55729">
    <property type="entry name" value="Acyl-CoA N-acyltransferases (Nat)"/>
    <property type="match status" value="1"/>
</dbReference>
<dbReference type="PROSITE" id="PS51186">
    <property type="entry name" value="GNAT"/>
    <property type="match status" value="1"/>
</dbReference>
<dbReference type="InterPro" id="IPR016181">
    <property type="entry name" value="Acyl_CoA_acyltransferase"/>
</dbReference>
<dbReference type="EMBL" id="CP012033">
    <property type="protein sequence ID" value="AKP64157.1"/>
    <property type="molecule type" value="Genomic_DNA"/>
</dbReference>
<keyword evidence="2" id="KW-0012">Acyltransferase</keyword>